<reference evidence="2 3" key="1">
    <citation type="submission" date="2016-10" db="EMBL/GenBank/DDBJ databases">
        <title>Rodentibacter gen. nov. and new species.</title>
        <authorList>
            <person name="Christensen H."/>
        </authorList>
    </citation>
    <scope>NUCLEOTIDE SEQUENCE [LARGE SCALE GENOMIC DNA]</scope>
    <source>
        <strain evidence="2 3">1998236014</strain>
    </source>
</reference>
<accession>A0ABX3KVP7</accession>
<evidence type="ECO:0000313" key="3">
    <source>
        <dbReference type="Proteomes" id="UP000188820"/>
    </source>
</evidence>
<protein>
    <submittedName>
        <fullName evidence="2">Uncharacterized protein</fullName>
    </submittedName>
</protein>
<evidence type="ECO:0000256" key="1">
    <source>
        <dbReference type="SAM" id="SignalP"/>
    </source>
</evidence>
<keyword evidence="3" id="KW-1185">Reference proteome</keyword>
<organism evidence="2 3">
    <name type="scientific">Rodentibacter caecimuris</name>
    <dbReference type="NCBI Taxonomy" id="1796644"/>
    <lineage>
        <taxon>Bacteria</taxon>
        <taxon>Pseudomonadati</taxon>
        <taxon>Pseudomonadota</taxon>
        <taxon>Gammaproteobacteria</taxon>
        <taxon>Pasteurellales</taxon>
        <taxon>Pasteurellaceae</taxon>
        <taxon>Rodentibacter</taxon>
    </lineage>
</organism>
<feature type="chain" id="PRO_5046090304" evidence="1">
    <location>
        <begin position="21"/>
        <end position="220"/>
    </location>
</feature>
<sequence>MKKFFTLLIISAIGATIVFLQGSETSETADDGKTNFVVNLVEKYSPTDARQLSAWYDKNVVYADNPTMEKISFKLDGQEIILAPNSTKKLIIEPGKHTLVLQEGKTIEFNQKEKTNRSILNPTGSNYIFWNINYGDILPVPPKQNHFIYNGEEFNGPFDLKNDYFIIRQGDYPWRFGLDEQIPDSIFITDNASSSKYALVFTKAFRLPDFIKFYPILIEE</sequence>
<evidence type="ECO:0000313" key="2">
    <source>
        <dbReference type="EMBL" id="OOF67605.1"/>
    </source>
</evidence>
<proteinExistence type="predicted"/>
<feature type="signal peptide" evidence="1">
    <location>
        <begin position="1"/>
        <end position="20"/>
    </location>
</feature>
<name>A0ABX3KVP7_9PAST</name>
<gene>
    <name evidence="2" type="ORF">BKG89_09640</name>
</gene>
<keyword evidence="1" id="KW-0732">Signal</keyword>
<comment type="caution">
    <text evidence="2">The sequence shown here is derived from an EMBL/GenBank/DDBJ whole genome shotgun (WGS) entry which is preliminary data.</text>
</comment>
<dbReference type="Proteomes" id="UP000188820">
    <property type="component" value="Unassembled WGS sequence"/>
</dbReference>
<dbReference type="EMBL" id="MLAA01000040">
    <property type="protein sequence ID" value="OOF67605.1"/>
    <property type="molecule type" value="Genomic_DNA"/>
</dbReference>